<dbReference type="Pfam" id="PF00593">
    <property type="entry name" value="TonB_dep_Rec_b-barrel"/>
    <property type="match status" value="1"/>
</dbReference>
<comment type="similarity">
    <text evidence="2 13 14">Belongs to the TonB-dependent receptor family.</text>
</comment>
<keyword evidence="3 13" id="KW-0813">Transport</keyword>
<keyword evidence="21" id="KW-1185">Reference proteome</keyword>
<feature type="domain" description="Outer membrane protein beta-barrel" evidence="19">
    <location>
        <begin position="1357"/>
        <end position="1593"/>
    </location>
</feature>
<dbReference type="InterPro" id="IPR012910">
    <property type="entry name" value="Plug_dom"/>
</dbReference>
<feature type="region of interest" description="Disordered" evidence="15">
    <location>
        <begin position="29"/>
        <end position="83"/>
    </location>
</feature>
<evidence type="ECO:0000259" key="19">
    <source>
        <dbReference type="Pfam" id="PF13505"/>
    </source>
</evidence>
<dbReference type="CDD" id="cd01347">
    <property type="entry name" value="ligand_gated_channel"/>
    <property type="match status" value="1"/>
</dbReference>
<feature type="domain" description="TonB-dependent receptor plug" evidence="18">
    <location>
        <begin position="121"/>
        <end position="229"/>
    </location>
</feature>
<evidence type="ECO:0000256" key="4">
    <source>
        <dbReference type="ARBA" id="ARBA00022452"/>
    </source>
</evidence>
<dbReference type="Gene3D" id="2.40.160.20">
    <property type="match status" value="4"/>
</dbReference>
<evidence type="ECO:0000256" key="12">
    <source>
        <dbReference type="ARBA" id="ARBA00038306"/>
    </source>
</evidence>
<dbReference type="PROSITE" id="PS52016">
    <property type="entry name" value="TONB_DEPENDENT_REC_3"/>
    <property type="match status" value="1"/>
</dbReference>
<dbReference type="NCBIfam" id="TIGR01783">
    <property type="entry name" value="TonB-siderophor"/>
    <property type="match status" value="1"/>
</dbReference>
<feature type="domain" description="TonB-dependent receptor-like beta-barrel" evidence="17">
    <location>
        <begin position="315"/>
        <end position="783"/>
    </location>
</feature>
<dbReference type="InterPro" id="IPR000531">
    <property type="entry name" value="Beta-barrel_TonB"/>
</dbReference>
<dbReference type="PANTHER" id="PTHR34001:SF3">
    <property type="entry name" value="BLL7405 PROTEIN"/>
    <property type="match status" value="1"/>
</dbReference>
<keyword evidence="11 13" id="KW-0998">Cell outer membrane</keyword>
<dbReference type="SUPFAM" id="SSF56935">
    <property type="entry name" value="Porins"/>
    <property type="match status" value="1"/>
</dbReference>
<keyword evidence="8 14" id="KW-0798">TonB box</keyword>
<dbReference type="InterPro" id="IPR039426">
    <property type="entry name" value="TonB-dep_rcpt-like"/>
</dbReference>
<feature type="signal peptide" evidence="16">
    <location>
        <begin position="1"/>
        <end position="27"/>
    </location>
</feature>
<dbReference type="PANTHER" id="PTHR34001">
    <property type="entry name" value="BLL7405 PROTEIN"/>
    <property type="match status" value="1"/>
</dbReference>
<evidence type="ECO:0000259" key="17">
    <source>
        <dbReference type="Pfam" id="PF00593"/>
    </source>
</evidence>
<evidence type="ECO:0000256" key="1">
    <source>
        <dbReference type="ARBA" id="ARBA00004571"/>
    </source>
</evidence>
<feature type="domain" description="Outer membrane protein beta-barrel" evidence="19">
    <location>
        <begin position="1113"/>
        <end position="1348"/>
    </location>
</feature>
<sequence length="1852" mass="196067">MMRCSNFRRGVSAAAMFVMLAPAGAWGQTSLPSIDIGKPKPVTRSAAKAKPAPHTGASRSADRGRGNAAPVAGPGTSGVEDATSAAAAAQNYGGAGPQQSPFNTSYAYEKASTGTKTSTPVMETPVNVQSVTQQVLRDNQVTNLAQALKFVSGVTTSSSGASSHPWDSIVIRGFATNYIYRDGFRLDLGSGAGNDIGGSQATQFANVQSIEVLKGAAAVLYGLSEPGGIVNIITKQPLDQPFYATDLQIGSLAEYRTTLDATGPLTSDKSWLYRINMSYENNGAPFGSFVDNTHAENIFVAPVVKWNIDNDSWVKLESQYYRNNFAGYYANNFLLNGGFVSLPRHTNYNGYSPSIYNNIFAALTWLHDFDKDWSIKQIIYYNRYETDNTVHQGAGLDEFAFPYRAIAFPCCQFAWPVYDRYLAASRSATQTLATEVNLTGKIDTWGAEHALLFGGDFYSTMNWANNSFGTINSAQSIFFPSSPGMPFTGPLSPLYEGTAPQDTGGLYAQDQVKLPYDLFFMAGVRYQYFRQGGGLAGSPSFGTNLSALTTSPQHADAKQYVTPRFGLLWRPFPWMSGYISYAEGFSTNSGFVFPNTPAPPTGARDAEAGLKFEFFDGKLRATVDYYDLTKTNVTQPDLNPLHMCGGGAGSCSIVVGEARSKGPEVDVQGEIYPGLNMILAYTNQSTAVTKTVLGDQTNLLGQPFTGIPRNVATLSGTYEFQEGSLKGLKLGASYHYNGAQRVVDSSGLNLGWLTPSLAGYGIVDLLADYPFNYDGWKLDAGVNIHNLFDRTYYTNGVITGPFIGLGGSYASRNIGDSFSVLGHIGAQWPGSPPAPSKTPAPAITWIHDWTGPYAGLQVGIGFGDNDGKFSYLTPDGFGGSPSFVTNAYGVIAGAHLGYNKQFDNWVVGLEGSTDVANLERLGLLAWNNPAGGMSCPFLVQYTTVGCGGTINAHIQTLFQGSLRARAGYAWNRLLLYGTGGLALGDFNLQSNMGGQDTSGNFYYAAANDRSLWRLGWTGGAGVEYAITPRISARAEYRYSDFGHIAEAPTSFSTTVGGPVFYQGERHVTQNQLQVGASYKFGGTDPEMFPLVSPIVKGPALGDLPSHKGGPLLPAAYAANWTGFYLGGQAGYGWGDNHGAYNYSTPIGFVAPIGVVGAGALSHDAQGVIFGAHAGYNRQFESDLVLGLEASVDGATLMRRETVGATNASADQAVLTSMVQSDIQGSLRGRAGYAFGRLLPYVTGGLAIGHFGTQSDLAGGASSTPGFYLRPTYIGFATHGLQWTTRLGWTVGGGAEWAVSDHWSIRGEYRYSEFGSVSDTPNVALPGTLYGGGRRLDQNQVQFGASYKFGDPLLVPVAAPVLAAKAPPIDWTGYTWAGLYAGGQVGMIWGANNGHYYIATPGGLGADDSLNRDAQVASVEGHVGYNRQYDHLVAGLEGSLLGTNLVRSSLLPVYDGKGFFGPATPGGTLTTAVKSNLQGSLRTRLGYAWGRLLPFVTGGVALGGFTQQTYLWGGDALGLFNASSSRSSLRTGWTLGAGLEWAMTRSWAIRGEYRYTDFGNVSDASTYAAPLTTAYTGTRRLDQNLVEFGVSYKFNEEGSAPIIVAADLPHLKDAPVAVLPPPGSPWRGFYAGVNAGGVLDAKSGEAPTAMFWDPSLPFGAGAKPNLAYIPGGANSGSGGALGGGQVGYNYQFGSSVVIGAEADIAVTSVSGGGKQTAALHASPFSGGALVPAAPLNTAQASLPYVGTLRGRAGYLVTPTLLIHTTAGFAYDGVDAWGVANTRAGWTVGGGAEWMFAQNWSAKLEYLFADISGGGISGGWSGNTDASFHPQLNILRGGLNYHFNSFVPEAIVVK</sequence>
<evidence type="ECO:0000256" key="14">
    <source>
        <dbReference type="RuleBase" id="RU003357"/>
    </source>
</evidence>
<dbReference type="Proteomes" id="UP000193978">
    <property type="component" value="Chromosome"/>
</dbReference>
<proteinExistence type="inferred from homology"/>
<evidence type="ECO:0000256" key="11">
    <source>
        <dbReference type="ARBA" id="ARBA00023237"/>
    </source>
</evidence>
<feature type="chain" id="PRO_5012596940" description="TonB-dependent receptor plug domain-containing protein" evidence="16">
    <location>
        <begin position="28"/>
        <end position="1852"/>
    </location>
</feature>
<dbReference type="Gene3D" id="2.170.130.10">
    <property type="entry name" value="TonB-dependent receptor, plug domain"/>
    <property type="match status" value="1"/>
</dbReference>
<dbReference type="Pfam" id="PF13505">
    <property type="entry name" value="OMP_b-brl"/>
    <property type="match status" value="4"/>
</dbReference>
<dbReference type="InterPro" id="IPR036942">
    <property type="entry name" value="Beta-barrel_TonB_sf"/>
</dbReference>
<evidence type="ECO:0000313" key="20">
    <source>
        <dbReference type="EMBL" id="ARN82448.1"/>
    </source>
</evidence>
<dbReference type="GO" id="GO:0015343">
    <property type="term" value="F:siderophore-iron transmembrane transporter activity"/>
    <property type="evidence" value="ECO:0007669"/>
    <property type="project" value="InterPro"/>
</dbReference>
<dbReference type="KEGG" id="mbry:B1812_16685"/>
<protein>
    <recommendedName>
        <fullName evidence="22">TonB-dependent receptor plug domain-containing protein</fullName>
    </recommendedName>
</protein>
<comment type="subcellular location">
    <subcellularLocation>
        <location evidence="1 13">Cell outer membrane</location>
        <topology evidence="1 13">Multi-pass membrane protein</topology>
    </subcellularLocation>
</comment>
<evidence type="ECO:0000256" key="2">
    <source>
        <dbReference type="ARBA" id="ARBA00009810"/>
    </source>
</evidence>
<dbReference type="InterPro" id="IPR011250">
    <property type="entry name" value="OMP/PagP_B-barrel"/>
</dbReference>
<dbReference type="Pfam" id="PF07715">
    <property type="entry name" value="Plug"/>
    <property type="match status" value="1"/>
</dbReference>
<gene>
    <name evidence="20" type="ORF">B1812_16685</name>
</gene>
<dbReference type="InterPro" id="IPR037066">
    <property type="entry name" value="Plug_dom_sf"/>
</dbReference>
<dbReference type="InterPro" id="IPR027385">
    <property type="entry name" value="Beta-barrel_OMP"/>
</dbReference>
<evidence type="ECO:0000256" key="13">
    <source>
        <dbReference type="PROSITE-ProRule" id="PRU01360"/>
    </source>
</evidence>
<evidence type="ECO:0000313" key="21">
    <source>
        <dbReference type="Proteomes" id="UP000193978"/>
    </source>
</evidence>
<keyword evidence="9 13" id="KW-0472">Membrane</keyword>
<feature type="domain" description="Outer membrane protein beta-barrel" evidence="19">
    <location>
        <begin position="1621"/>
        <end position="1841"/>
    </location>
</feature>
<dbReference type="SUPFAM" id="SSF56925">
    <property type="entry name" value="OMPA-like"/>
    <property type="match status" value="4"/>
</dbReference>
<keyword evidence="6 16" id="KW-0732">Signal</keyword>
<evidence type="ECO:0000256" key="15">
    <source>
        <dbReference type="SAM" id="MobiDB-lite"/>
    </source>
</evidence>
<evidence type="ECO:0000256" key="3">
    <source>
        <dbReference type="ARBA" id="ARBA00022448"/>
    </source>
</evidence>
<keyword evidence="4 13" id="KW-1134">Transmembrane beta strand</keyword>
<keyword evidence="5 13" id="KW-0812">Transmembrane</keyword>
<evidence type="ECO:0000256" key="6">
    <source>
        <dbReference type="ARBA" id="ARBA00022729"/>
    </source>
</evidence>
<dbReference type="FunFam" id="2.170.130.10:FF:000001">
    <property type="entry name" value="Catecholate siderophore TonB-dependent receptor"/>
    <property type="match status" value="1"/>
</dbReference>
<evidence type="ECO:0000256" key="16">
    <source>
        <dbReference type="SAM" id="SignalP"/>
    </source>
</evidence>
<dbReference type="InterPro" id="IPR010105">
    <property type="entry name" value="TonB_sidphr_rcpt"/>
</dbReference>
<dbReference type="GO" id="GO:0009279">
    <property type="term" value="C:cell outer membrane"/>
    <property type="evidence" value="ECO:0007669"/>
    <property type="project" value="UniProtKB-SubCell"/>
</dbReference>
<dbReference type="GO" id="GO:0015891">
    <property type="term" value="P:siderophore transport"/>
    <property type="evidence" value="ECO:0007669"/>
    <property type="project" value="InterPro"/>
</dbReference>
<evidence type="ECO:0000259" key="18">
    <source>
        <dbReference type="Pfam" id="PF07715"/>
    </source>
</evidence>
<evidence type="ECO:0000256" key="10">
    <source>
        <dbReference type="ARBA" id="ARBA00023170"/>
    </source>
</evidence>
<evidence type="ECO:0000256" key="9">
    <source>
        <dbReference type="ARBA" id="ARBA00023136"/>
    </source>
</evidence>
<evidence type="ECO:0000256" key="7">
    <source>
        <dbReference type="ARBA" id="ARBA00023065"/>
    </source>
</evidence>
<dbReference type="GO" id="GO:0038023">
    <property type="term" value="F:signaling receptor activity"/>
    <property type="evidence" value="ECO:0007669"/>
    <property type="project" value="InterPro"/>
</dbReference>
<reference evidence="20 21" key="1">
    <citation type="submission" date="2017-02" db="EMBL/GenBank/DDBJ databases">
        <authorList>
            <person name="Peterson S.W."/>
        </authorList>
    </citation>
    <scope>NUCLEOTIDE SEQUENCE [LARGE SCALE GENOMIC DNA]</scope>
    <source>
        <strain evidence="20 21">S285</strain>
    </source>
</reference>
<keyword evidence="10" id="KW-0675">Receptor</keyword>
<accession>A0A1W6MXY6</accession>
<dbReference type="Gene3D" id="2.40.170.20">
    <property type="entry name" value="TonB-dependent receptor, beta-barrel domain"/>
    <property type="match status" value="1"/>
</dbReference>
<dbReference type="InterPro" id="IPR051692">
    <property type="entry name" value="OMP-like"/>
</dbReference>
<evidence type="ECO:0000256" key="5">
    <source>
        <dbReference type="ARBA" id="ARBA00022692"/>
    </source>
</evidence>
<evidence type="ECO:0000256" key="8">
    <source>
        <dbReference type="ARBA" id="ARBA00023077"/>
    </source>
</evidence>
<name>A0A1W6MXY6_9HYPH</name>
<evidence type="ECO:0008006" key="22">
    <source>
        <dbReference type="Google" id="ProtNLM"/>
    </source>
</evidence>
<keyword evidence="7" id="KW-0406">Ion transport</keyword>
<comment type="similarity">
    <text evidence="12">Belongs to the Omp25/RopB family.</text>
</comment>
<dbReference type="EMBL" id="CP019948">
    <property type="protein sequence ID" value="ARN82448.1"/>
    <property type="molecule type" value="Genomic_DNA"/>
</dbReference>
<feature type="domain" description="Outer membrane protein beta-barrel" evidence="19">
    <location>
        <begin position="848"/>
        <end position="1080"/>
    </location>
</feature>
<organism evidence="20 21">
    <name type="scientific">Methylocystis bryophila</name>
    <dbReference type="NCBI Taxonomy" id="655015"/>
    <lineage>
        <taxon>Bacteria</taxon>
        <taxon>Pseudomonadati</taxon>
        <taxon>Pseudomonadota</taxon>
        <taxon>Alphaproteobacteria</taxon>
        <taxon>Hyphomicrobiales</taxon>
        <taxon>Methylocystaceae</taxon>
        <taxon>Methylocystis</taxon>
    </lineage>
</organism>
<dbReference type="STRING" id="655015.B1812_16685"/>